<dbReference type="Proteomes" id="UP000663869">
    <property type="component" value="Unassembled WGS sequence"/>
</dbReference>
<dbReference type="Proteomes" id="UP000663862">
    <property type="component" value="Unassembled WGS sequence"/>
</dbReference>
<gene>
    <name evidence="2" type="ORF">FME351_LOCUS16133</name>
    <name evidence="3" type="ORF">HFQ381_LOCUS17441</name>
    <name evidence="1" type="ORF">LUA448_LOCUS17748</name>
    <name evidence="4" type="ORF">TSG867_LOCUS11104</name>
</gene>
<dbReference type="Proteomes" id="UP000663851">
    <property type="component" value="Unassembled WGS sequence"/>
</dbReference>
<dbReference type="EMBL" id="CAJOBQ010000526">
    <property type="protein sequence ID" value="CAF4374118.1"/>
    <property type="molecule type" value="Genomic_DNA"/>
</dbReference>
<dbReference type="EMBL" id="CAJNYD010002204">
    <property type="protein sequence ID" value="CAF3402718.1"/>
    <property type="molecule type" value="Genomic_DNA"/>
</dbReference>
<dbReference type="EMBL" id="CAJOBO010001293">
    <property type="protein sequence ID" value="CAF4361810.1"/>
    <property type="molecule type" value="Genomic_DNA"/>
</dbReference>
<dbReference type="Proteomes" id="UP000663833">
    <property type="component" value="Unassembled WGS sequence"/>
</dbReference>
<sequence>MMSFSTPIRAVESSAKRLLKRIGMCTELSFEQTPVRHAITKRKTIRMLTSTMSPGITLLSNEDQVFLSDLTIIDDSLLSIDRTPQRNNTKKNNVHSPTSTSSWKVIDSIINNNTADFSVVSINQSDFDVSQAVVITKRSMKVSTRLSFLLARILPSSTPKTPTTSIKYVNRHVRDIDRTNDGFGKEWLTLTNFV</sequence>
<evidence type="ECO:0000313" key="3">
    <source>
        <dbReference type="EMBL" id="CAF4361810.1"/>
    </source>
</evidence>
<comment type="caution">
    <text evidence="1">The sequence shown here is derived from an EMBL/GenBank/DDBJ whole genome shotgun (WGS) entry which is preliminary data.</text>
</comment>
<accession>A0A818A5J0</accession>
<evidence type="ECO:0000313" key="4">
    <source>
        <dbReference type="EMBL" id="CAF4374118.1"/>
    </source>
</evidence>
<evidence type="ECO:0000313" key="1">
    <source>
        <dbReference type="EMBL" id="CAF3402718.1"/>
    </source>
</evidence>
<evidence type="ECO:0000313" key="5">
    <source>
        <dbReference type="Proteomes" id="UP000663833"/>
    </source>
</evidence>
<evidence type="ECO:0000313" key="2">
    <source>
        <dbReference type="EMBL" id="CAF3490559.1"/>
    </source>
</evidence>
<reference evidence="1" key="1">
    <citation type="submission" date="2021-02" db="EMBL/GenBank/DDBJ databases">
        <authorList>
            <person name="Nowell W R."/>
        </authorList>
    </citation>
    <scope>NUCLEOTIDE SEQUENCE</scope>
</reference>
<organism evidence="1 5">
    <name type="scientific">Rotaria socialis</name>
    <dbReference type="NCBI Taxonomy" id="392032"/>
    <lineage>
        <taxon>Eukaryota</taxon>
        <taxon>Metazoa</taxon>
        <taxon>Spiralia</taxon>
        <taxon>Gnathifera</taxon>
        <taxon>Rotifera</taxon>
        <taxon>Eurotatoria</taxon>
        <taxon>Bdelloidea</taxon>
        <taxon>Philodinida</taxon>
        <taxon>Philodinidae</taxon>
        <taxon>Rotaria</taxon>
    </lineage>
</organism>
<proteinExistence type="predicted"/>
<dbReference type="AlphaFoldDB" id="A0A818A5J0"/>
<dbReference type="EMBL" id="CAJNYU010001982">
    <property type="protein sequence ID" value="CAF3490559.1"/>
    <property type="molecule type" value="Genomic_DNA"/>
</dbReference>
<protein>
    <submittedName>
        <fullName evidence="1">Uncharacterized protein</fullName>
    </submittedName>
</protein>
<name>A0A818A5J0_9BILA</name>